<keyword evidence="1" id="KW-1133">Transmembrane helix</keyword>
<evidence type="ECO:0000313" key="3">
    <source>
        <dbReference type="Proteomes" id="UP000275078"/>
    </source>
</evidence>
<feature type="transmembrane region" description="Helical" evidence="1">
    <location>
        <begin position="112"/>
        <end position="132"/>
    </location>
</feature>
<name>A0A3N4HSW8_ASCIM</name>
<dbReference type="OrthoDB" id="5427664at2759"/>
<dbReference type="AlphaFoldDB" id="A0A3N4HSW8"/>
<proteinExistence type="predicted"/>
<dbReference type="InterPro" id="IPR053018">
    <property type="entry name" value="Elsinochrome_Biosynth-Asso"/>
</dbReference>
<dbReference type="STRING" id="1160509.A0A3N4HSW8"/>
<feature type="transmembrane region" description="Helical" evidence="1">
    <location>
        <begin position="41"/>
        <end position="63"/>
    </location>
</feature>
<dbReference type="Proteomes" id="UP000275078">
    <property type="component" value="Unassembled WGS sequence"/>
</dbReference>
<sequence>MESEVARNRIAKDPSTIARRSLFDASNECFGFPALGTEADVGGIGILIGFTITAGLAVVLAFLRWACEKRIDYHSASRLQLEKAGTSTKILQMTQDAIYRLQSWKRVLNRNLLFLTDLQLVSTIALLLTSLVRVNDLSAYHLTLAYKLMGFLDSAIVVTIIFVANEMPDRDMNVRQAMLLGYQVAHVPFKVLSNKRYDELWFQEPEENSFCYISKELWISYDFDNGRTSSAVGYAWWASAATCQLYVTMRRKGGFIRFLGLALRRVKQLLAVFGFGSKLGTRRTGTCQCSYRMALFSHRGECQSCLITSTGGTDHTGGCHRNASASRRRGLDSRLSRRLRQQTSRAFTWIHRVFLRSGGGVLLVGILFFAWAAYDVWGGIWHPNRILMERSAGKLVPQGSDLEWGFGQVLALVLTVGQCILQFYQAYSERVKLEWKLERSIRRLYVEYGLIHPDEDPRREDDIYIWTILSAIIQKGKVEREEVFLSRRYSSSSSGYEESTRSLKSELWMSELAPHQSKLVHRGTV</sequence>
<feature type="transmembrane region" description="Helical" evidence="1">
    <location>
        <begin position="353"/>
        <end position="374"/>
    </location>
</feature>
<keyword evidence="1" id="KW-0812">Transmembrane</keyword>
<keyword evidence="3" id="KW-1185">Reference proteome</keyword>
<protein>
    <submittedName>
        <fullName evidence="2">Uncharacterized protein</fullName>
    </submittedName>
</protein>
<feature type="transmembrane region" description="Helical" evidence="1">
    <location>
        <begin position="144"/>
        <end position="165"/>
    </location>
</feature>
<dbReference type="PANTHER" id="PTHR37577:SF1">
    <property type="entry name" value="INTEGRAL MEMBRANE PROTEIN"/>
    <property type="match status" value="1"/>
</dbReference>
<accession>A0A3N4HSW8</accession>
<dbReference type="PANTHER" id="PTHR37577">
    <property type="entry name" value="INTEGRAL MEMBRANE PROTEIN"/>
    <property type="match status" value="1"/>
</dbReference>
<dbReference type="EMBL" id="ML119751">
    <property type="protein sequence ID" value="RPA76096.1"/>
    <property type="molecule type" value="Genomic_DNA"/>
</dbReference>
<keyword evidence="1" id="KW-0472">Membrane</keyword>
<gene>
    <name evidence="2" type="ORF">BJ508DRAFT_338069</name>
</gene>
<feature type="transmembrane region" description="Helical" evidence="1">
    <location>
        <begin position="404"/>
        <end position="424"/>
    </location>
</feature>
<organism evidence="2 3">
    <name type="scientific">Ascobolus immersus RN42</name>
    <dbReference type="NCBI Taxonomy" id="1160509"/>
    <lineage>
        <taxon>Eukaryota</taxon>
        <taxon>Fungi</taxon>
        <taxon>Dikarya</taxon>
        <taxon>Ascomycota</taxon>
        <taxon>Pezizomycotina</taxon>
        <taxon>Pezizomycetes</taxon>
        <taxon>Pezizales</taxon>
        <taxon>Ascobolaceae</taxon>
        <taxon>Ascobolus</taxon>
    </lineage>
</organism>
<evidence type="ECO:0000256" key="1">
    <source>
        <dbReference type="SAM" id="Phobius"/>
    </source>
</evidence>
<reference evidence="2 3" key="1">
    <citation type="journal article" date="2018" name="Nat. Ecol. Evol.">
        <title>Pezizomycetes genomes reveal the molecular basis of ectomycorrhizal truffle lifestyle.</title>
        <authorList>
            <person name="Murat C."/>
            <person name="Payen T."/>
            <person name="Noel B."/>
            <person name="Kuo A."/>
            <person name="Morin E."/>
            <person name="Chen J."/>
            <person name="Kohler A."/>
            <person name="Krizsan K."/>
            <person name="Balestrini R."/>
            <person name="Da Silva C."/>
            <person name="Montanini B."/>
            <person name="Hainaut M."/>
            <person name="Levati E."/>
            <person name="Barry K.W."/>
            <person name="Belfiori B."/>
            <person name="Cichocki N."/>
            <person name="Clum A."/>
            <person name="Dockter R.B."/>
            <person name="Fauchery L."/>
            <person name="Guy J."/>
            <person name="Iotti M."/>
            <person name="Le Tacon F."/>
            <person name="Lindquist E.A."/>
            <person name="Lipzen A."/>
            <person name="Malagnac F."/>
            <person name="Mello A."/>
            <person name="Molinier V."/>
            <person name="Miyauchi S."/>
            <person name="Poulain J."/>
            <person name="Riccioni C."/>
            <person name="Rubini A."/>
            <person name="Sitrit Y."/>
            <person name="Splivallo R."/>
            <person name="Traeger S."/>
            <person name="Wang M."/>
            <person name="Zifcakova L."/>
            <person name="Wipf D."/>
            <person name="Zambonelli A."/>
            <person name="Paolocci F."/>
            <person name="Nowrousian M."/>
            <person name="Ottonello S."/>
            <person name="Baldrian P."/>
            <person name="Spatafora J.W."/>
            <person name="Henrissat B."/>
            <person name="Nagy L.G."/>
            <person name="Aury J.M."/>
            <person name="Wincker P."/>
            <person name="Grigoriev I.V."/>
            <person name="Bonfante P."/>
            <person name="Martin F.M."/>
        </authorList>
    </citation>
    <scope>NUCLEOTIDE SEQUENCE [LARGE SCALE GENOMIC DNA]</scope>
    <source>
        <strain evidence="2 3">RN42</strain>
    </source>
</reference>
<evidence type="ECO:0000313" key="2">
    <source>
        <dbReference type="EMBL" id="RPA76096.1"/>
    </source>
</evidence>